<evidence type="ECO:0000256" key="4">
    <source>
        <dbReference type="ARBA" id="ARBA00023150"/>
    </source>
</evidence>
<dbReference type="InterPro" id="IPR036522">
    <property type="entry name" value="MoaC_sf"/>
</dbReference>
<dbReference type="PANTHER" id="PTHR22960:SF0">
    <property type="entry name" value="MOLYBDENUM COFACTOR BIOSYNTHESIS PROTEIN 1"/>
    <property type="match status" value="1"/>
</dbReference>
<keyword evidence="8" id="KW-1185">Reference proteome</keyword>
<evidence type="ECO:0000256" key="5">
    <source>
        <dbReference type="ARBA" id="ARBA00023239"/>
    </source>
</evidence>
<accession>A0A1E4SVQ9</accession>
<dbReference type="GO" id="GO:0061798">
    <property type="term" value="F:GTP 3',8'-cyclase activity"/>
    <property type="evidence" value="ECO:0007669"/>
    <property type="project" value="TreeGrafter"/>
</dbReference>
<dbReference type="Pfam" id="PF01967">
    <property type="entry name" value="MoaC"/>
    <property type="match status" value="1"/>
</dbReference>
<dbReference type="PANTHER" id="PTHR22960">
    <property type="entry name" value="MOLYBDOPTERIN COFACTOR SYNTHESIS PROTEIN A"/>
    <property type="match status" value="1"/>
</dbReference>
<evidence type="ECO:0000256" key="2">
    <source>
        <dbReference type="ARBA" id="ARBA00005046"/>
    </source>
</evidence>
<dbReference type="EMBL" id="KV453862">
    <property type="protein sequence ID" value="ODV83595.1"/>
    <property type="molecule type" value="Genomic_DNA"/>
</dbReference>
<dbReference type="Proteomes" id="UP000094801">
    <property type="component" value="Unassembled WGS sequence"/>
</dbReference>
<dbReference type="InterPro" id="IPR023045">
    <property type="entry name" value="MoaC"/>
</dbReference>
<name>A0A1E4SVQ9_9ASCO</name>
<dbReference type="AlphaFoldDB" id="A0A1E4SVQ9"/>
<dbReference type="SUPFAM" id="SSF55040">
    <property type="entry name" value="Molybdenum cofactor biosynthesis protein C, MoaC"/>
    <property type="match status" value="1"/>
</dbReference>
<keyword evidence="5" id="KW-0456">Lyase</keyword>
<keyword evidence="4" id="KW-0501">Molybdenum cofactor biosynthesis</keyword>
<dbReference type="STRING" id="983967.A0A1E4SVQ9"/>
<reference evidence="8" key="1">
    <citation type="submission" date="2016-04" db="EMBL/GenBank/DDBJ databases">
        <title>Comparative genomics of biotechnologically important yeasts.</title>
        <authorList>
            <consortium name="DOE Joint Genome Institute"/>
            <person name="Riley R."/>
            <person name="Haridas S."/>
            <person name="Wolfe K.H."/>
            <person name="Lopes M.R."/>
            <person name="Hittinger C.T."/>
            <person name="Goker M."/>
            <person name="Salamov A."/>
            <person name="Wisecaver J."/>
            <person name="Long T.M."/>
            <person name="Aerts A.L."/>
            <person name="Barry K."/>
            <person name="Choi C."/>
            <person name="Clum A."/>
            <person name="Coughlan A.Y."/>
            <person name="Deshpande S."/>
            <person name="Douglass A.P."/>
            <person name="Hanson S.J."/>
            <person name="Klenk H.-P."/>
            <person name="Labutti K."/>
            <person name="Lapidus A."/>
            <person name="Lindquist E."/>
            <person name="Lipzen A."/>
            <person name="Meier-Kolthoff J.P."/>
            <person name="Ohm R.A."/>
            <person name="Otillar R.P."/>
            <person name="Pangilinan J."/>
            <person name="Peng Y."/>
            <person name="Rokas A."/>
            <person name="Rosa C.A."/>
            <person name="Scheuner C."/>
            <person name="Sibirny A.A."/>
            <person name="Slot J.C."/>
            <person name="Stielow J.B."/>
            <person name="Sun H."/>
            <person name="Kurtzman C.P."/>
            <person name="Blackwell M."/>
            <person name="Grigoriev I.V."/>
            <person name="Jeffries T.W."/>
        </authorList>
    </citation>
    <scope>NUCLEOTIDE SEQUENCE [LARGE SCALE GENOMIC DNA]</scope>
    <source>
        <strain evidence="8">NRRL YB-2248</strain>
    </source>
</reference>
<dbReference type="NCBIfam" id="TIGR00581">
    <property type="entry name" value="moaC"/>
    <property type="match status" value="1"/>
</dbReference>
<evidence type="ECO:0000313" key="7">
    <source>
        <dbReference type="EMBL" id="ODV83595.1"/>
    </source>
</evidence>
<dbReference type="EC" id="4.6.1.17" evidence="3"/>
<sequence>MVDISEKSSTHRIAKATGKITFSNDLSISQIKSNNNKKGDVLSTSRIASIMSVKNTSSIIPLCHPINITKISTNFQIIESKNEIQCDCIVECFGKTGVEMEAMVGVSCGLLTLYDMCKAVDKNMIISDVKVVEKKGGKS</sequence>
<dbReference type="GO" id="GO:0061799">
    <property type="term" value="F:cyclic pyranopterin monophosphate synthase activity"/>
    <property type="evidence" value="ECO:0007669"/>
    <property type="project" value="UniProtKB-EC"/>
</dbReference>
<organism evidence="7 8">
    <name type="scientific">[Candida] arabinofermentans NRRL YB-2248</name>
    <dbReference type="NCBI Taxonomy" id="983967"/>
    <lineage>
        <taxon>Eukaryota</taxon>
        <taxon>Fungi</taxon>
        <taxon>Dikarya</taxon>
        <taxon>Ascomycota</taxon>
        <taxon>Saccharomycotina</taxon>
        <taxon>Pichiomycetes</taxon>
        <taxon>Pichiales</taxon>
        <taxon>Pichiaceae</taxon>
        <taxon>Ogataea</taxon>
        <taxon>Ogataea/Candida clade</taxon>
    </lineage>
</organism>
<dbReference type="GO" id="GO:0006777">
    <property type="term" value="P:Mo-molybdopterin cofactor biosynthetic process"/>
    <property type="evidence" value="ECO:0007669"/>
    <property type="project" value="UniProtKB-KW"/>
</dbReference>
<evidence type="ECO:0000256" key="3">
    <source>
        <dbReference type="ARBA" id="ARBA00012575"/>
    </source>
</evidence>
<gene>
    <name evidence="7" type="ORF">CANARDRAFT_183468</name>
</gene>
<dbReference type="InterPro" id="IPR047594">
    <property type="entry name" value="MoaC_bact/euk"/>
</dbReference>
<dbReference type="InterPro" id="IPR002820">
    <property type="entry name" value="Mopterin_CF_biosynth-C_dom"/>
</dbReference>
<evidence type="ECO:0000313" key="8">
    <source>
        <dbReference type="Proteomes" id="UP000094801"/>
    </source>
</evidence>
<feature type="non-terminal residue" evidence="7">
    <location>
        <position position="139"/>
    </location>
</feature>
<dbReference type="UniPathway" id="UPA00344"/>
<dbReference type="NCBIfam" id="NF006870">
    <property type="entry name" value="PRK09364.1"/>
    <property type="match status" value="1"/>
</dbReference>
<proteinExistence type="predicted"/>
<dbReference type="OrthoDB" id="429626at2759"/>
<comment type="catalytic activity">
    <reaction evidence="1">
        <text>(8S)-3',8-cyclo-7,8-dihydroguanosine 5'-triphosphate = cyclic pyranopterin phosphate + diphosphate</text>
        <dbReference type="Rhea" id="RHEA:49580"/>
        <dbReference type="ChEBI" id="CHEBI:33019"/>
        <dbReference type="ChEBI" id="CHEBI:59648"/>
        <dbReference type="ChEBI" id="CHEBI:131766"/>
        <dbReference type="EC" id="4.6.1.17"/>
    </reaction>
</comment>
<feature type="domain" description="Molybdopterin cofactor biosynthesis C (MoaC)" evidence="6">
    <location>
        <begin position="1"/>
        <end position="137"/>
    </location>
</feature>
<comment type="pathway">
    <text evidence="2">Cofactor biosynthesis; molybdopterin biosynthesis.</text>
</comment>
<dbReference type="CDD" id="cd01420">
    <property type="entry name" value="MoaC_PE"/>
    <property type="match status" value="1"/>
</dbReference>
<protein>
    <recommendedName>
        <fullName evidence="3">cyclic pyranopterin monophosphate synthase</fullName>
        <ecNumber evidence="3">4.6.1.17</ecNumber>
    </recommendedName>
</protein>
<evidence type="ECO:0000259" key="6">
    <source>
        <dbReference type="Pfam" id="PF01967"/>
    </source>
</evidence>
<dbReference type="InterPro" id="IPR050105">
    <property type="entry name" value="MoCo_biosynth_MoaA/MoaC"/>
</dbReference>
<evidence type="ECO:0000256" key="1">
    <source>
        <dbReference type="ARBA" id="ARBA00001637"/>
    </source>
</evidence>
<dbReference type="Gene3D" id="3.30.70.640">
    <property type="entry name" value="Molybdopterin cofactor biosynthesis C (MoaC) domain"/>
    <property type="match status" value="1"/>
</dbReference>